<dbReference type="GO" id="GO:0005737">
    <property type="term" value="C:cytoplasm"/>
    <property type="evidence" value="ECO:0007669"/>
    <property type="project" value="InterPro"/>
</dbReference>
<name>A0A5J4PBA4_9ZZZZ</name>
<dbReference type="GO" id="GO:0005524">
    <property type="term" value="F:ATP binding"/>
    <property type="evidence" value="ECO:0007669"/>
    <property type="project" value="InterPro"/>
</dbReference>
<dbReference type="GO" id="GO:0006432">
    <property type="term" value="P:phenylalanyl-tRNA aminoacylation"/>
    <property type="evidence" value="ECO:0007669"/>
    <property type="project" value="InterPro"/>
</dbReference>
<feature type="non-terminal residue" evidence="2">
    <location>
        <position position="56"/>
    </location>
</feature>
<gene>
    <name evidence="2" type="ORF">EZS27_041572</name>
</gene>
<reference evidence="2" key="1">
    <citation type="submission" date="2019-03" db="EMBL/GenBank/DDBJ databases">
        <title>Single cell metagenomics reveals metabolic interactions within the superorganism composed of flagellate Streblomastix strix and complex community of Bacteroidetes bacteria on its surface.</title>
        <authorList>
            <person name="Treitli S.C."/>
            <person name="Kolisko M."/>
            <person name="Husnik F."/>
            <person name="Keeling P."/>
            <person name="Hampl V."/>
        </authorList>
    </citation>
    <scope>NUCLEOTIDE SEQUENCE</scope>
    <source>
        <strain evidence="2">STM</strain>
    </source>
</reference>
<dbReference type="AlphaFoldDB" id="A0A5J4PBA4"/>
<dbReference type="InterPro" id="IPR010978">
    <property type="entry name" value="tRNA-bd_arm"/>
</dbReference>
<comment type="caution">
    <text evidence="2">The sequence shown here is derived from an EMBL/GenBank/DDBJ whole genome shotgun (WGS) entry which is preliminary data.</text>
</comment>
<dbReference type="GO" id="GO:0004826">
    <property type="term" value="F:phenylalanine-tRNA ligase activity"/>
    <property type="evidence" value="ECO:0007669"/>
    <property type="project" value="InterPro"/>
</dbReference>
<evidence type="ECO:0000259" key="1">
    <source>
        <dbReference type="Pfam" id="PF02912"/>
    </source>
</evidence>
<feature type="domain" description="Phenylalanine-tRNA ligase class II N-terminal" evidence="1">
    <location>
        <begin position="19"/>
        <end position="56"/>
    </location>
</feature>
<sequence>MVSKIEQLLKELETIKAANTEELEAIRIKFLSKKGVINNLMADFRHVAAEQKKEVG</sequence>
<dbReference type="EMBL" id="SNRY01009661">
    <property type="protein sequence ID" value="KAA6306765.1"/>
    <property type="molecule type" value="Genomic_DNA"/>
</dbReference>
<dbReference type="InterPro" id="IPR004188">
    <property type="entry name" value="Phe-tRNA_ligase_II_N"/>
</dbReference>
<dbReference type="SUPFAM" id="SSF46589">
    <property type="entry name" value="tRNA-binding arm"/>
    <property type="match status" value="1"/>
</dbReference>
<proteinExistence type="predicted"/>
<evidence type="ECO:0000313" key="2">
    <source>
        <dbReference type="EMBL" id="KAA6306765.1"/>
    </source>
</evidence>
<protein>
    <recommendedName>
        <fullName evidence="1">Phenylalanine-tRNA ligase class II N-terminal domain-containing protein</fullName>
    </recommendedName>
</protein>
<organism evidence="2">
    <name type="scientific">termite gut metagenome</name>
    <dbReference type="NCBI Taxonomy" id="433724"/>
    <lineage>
        <taxon>unclassified sequences</taxon>
        <taxon>metagenomes</taxon>
        <taxon>organismal metagenomes</taxon>
    </lineage>
</organism>
<accession>A0A5J4PBA4</accession>
<dbReference type="Pfam" id="PF02912">
    <property type="entry name" value="Phe_tRNA-synt_N"/>
    <property type="match status" value="1"/>
</dbReference>